<evidence type="ECO:0000256" key="2">
    <source>
        <dbReference type="ARBA" id="ARBA00004496"/>
    </source>
</evidence>
<evidence type="ECO:0000256" key="1">
    <source>
        <dbReference type="ARBA" id="ARBA00001946"/>
    </source>
</evidence>
<dbReference type="NCBIfam" id="TIGR01203">
    <property type="entry name" value="HGPRTase"/>
    <property type="match status" value="1"/>
</dbReference>
<dbReference type="Gene3D" id="3.40.50.2020">
    <property type="match status" value="1"/>
</dbReference>
<dbReference type="InterPro" id="IPR005904">
    <property type="entry name" value="Hxn_phspho_trans"/>
</dbReference>
<keyword evidence="18" id="KW-1185">Reference proteome</keyword>
<evidence type="ECO:0000256" key="15">
    <source>
        <dbReference type="RuleBase" id="RU364099"/>
    </source>
</evidence>
<keyword evidence="7 15" id="KW-0328">Glycosyltransferase</keyword>
<dbReference type="GO" id="GO:0016757">
    <property type="term" value="F:glycosyltransferase activity"/>
    <property type="evidence" value="ECO:0007669"/>
    <property type="project" value="UniProtKB-KW"/>
</dbReference>
<dbReference type="InterPro" id="IPR050408">
    <property type="entry name" value="HGPRT"/>
</dbReference>
<proteinExistence type="inferred from homology"/>
<keyword evidence="11 15" id="KW-0547">Nucleotide-binding</keyword>
<comment type="similarity">
    <text evidence="4 15">Belongs to the purine/pyrimidine phosphoribosyltransferase family.</text>
</comment>
<dbReference type="EC" id="2.4.2.8" evidence="5 15"/>
<evidence type="ECO:0000256" key="9">
    <source>
        <dbReference type="ARBA" id="ARBA00022723"/>
    </source>
</evidence>
<comment type="catalytic activity">
    <reaction evidence="13">
        <text>GMP + diphosphate = guanine + 5-phospho-alpha-D-ribose 1-diphosphate</text>
        <dbReference type="Rhea" id="RHEA:25424"/>
        <dbReference type="ChEBI" id="CHEBI:16235"/>
        <dbReference type="ChEBI" id="CHEBI:33019"/>
        <dbReference type="ChEBI" id="CHEBI:58017"/>
        <dbReference type="ChEBI" id="CHEBI:58115"/>
        <dbReference type="EC" id="2.4.2.8"/>
    </reaction>
    <physiologicalReaction direction="right-to-left" evidence="13">
        <dbReference type="Rhea" id="RHEA:25426"/>
    </physiologicalReaction>
</comment>
<sequence length="177" mass="20272">MKIEIDHKDFELMITHEQVKKRLRLIGIQLNVVYENRVPIFIGVLNGCFMFLADLMKQIHIASEVCFVKLASYEGENRRDEIIQLIGLNHDLKGREVIIVEDIVDTGNTLRRMLDLVKALEPASVAICTLLLKPDALAYQFEELAYVGFEIENQFVVGYGLDYNGLGRNLKDIYRAV</sequence>
<dbReference type="InterPro" id="IPR000836">
    <property type="entry name" value="PRTase_dom"/>
</dbReference>
<keyword evidence="12 15" id="KW-0460">Magnesium</keyword>
<keyword evidence="6 15" id="KW-0963">Cytoplasm</keyword>
<evidence type="ECO:0000313" key="18">
    <source>
        <dbReference type="Proteomes" id="UP001501411"/>
    </source>
</evidence>
<dbReference type="PANTHER" id="PTHR43340:SF1">
    <property type="entry name" value="HYPOXANTHINE PHOSPHORIBOSYLTRANSFERASE"/>
    <property type="match status" value="1"/>
</dbReference>
<evidence type="ECO:0000256" key="7">
    <source>
        <dbReference type="ARBA" id="ARBA00022676"/>
    </source>
</evidence>
<comment type="caution">
    <text evidence="17">The sequence shown here is derived from an EMBL/GenBank/DDBJ whole genome shotgun (WGS) entry which is preliminary data.</text>
</comment>
<reference evidence="18" key="1">
    <citation type="journal article" date="2019" name="Int. J. Syst. Evol. Microbiol.">
        <title>The Global Catalogue of Microorganisms (GCM) 10K type strain sequencing project: providing services to taxonomists for standard genome sequencing and annotation.</title>
        <authorList>
            <consortium name="The Broad Institute Genomics Platform"/>
            <consortium name="The Broad Institute Genome Sequencing Center for Infectious Disease"/>
            <person name="Wu L."/>
            <person name="Ma J."/>
        </authorList>
    </citation>
    <scope>NUCLEOTIDE SEQUENCE [LARGE SCALE GENOMIC DNA]</scope>
    <source>
        <strain evidence="18">JCM 18200</strain>
    </source>
</reference>
<dbReference type="Proteomes" id="UP001501411">
    <property type="component" value="Unassembled WGS sequence"/>
</dbReference>
<name>A0ABP9ALI6_9SPHI</name>
<evidence type="ECO:0000256" key="11">
    <source>
        <dbReference type="ARBA" id="ARBA00022741"/>
    </source>
</evidence>
<evidence type="ECO:0000256" key="10">
    <source>
        <dbReference type="ARBA" id="ARBA00022726"/>
    </source>
</evidence>
<organism evidence="17 18">
    <name type="scientific">Olivibacter ginsenosidimutans</name>
    <dbReference type="NCBI Taxonomy" id="1176537"/>
    <lineage>
        <taxon>Bacteria</taxon>
        <taxon>Pseudomonadati</taxon>
        <taxon>Bacteroidota</taxon>
        <taxon>Sphingobacteriia</taxon>
        <taxon>Sphingobacteriales</taxon>
        <taxon>Sphingobacteriaceae</taxon>
        <taxon>Olivibacter</taxon>
    </lineage>
</organism>
<keyword evidence="9 15" id="KW-0479">Metal-binding</keyword>
<evidence type="ECO:0000256" key="14">
    <source>
        <dbReference type="ARBA" id="ARBA00049402"/>
    </source>
</evidence>
<evidence type="ECO:0000256" key="5">
    <source>
        <dbReference type="ARBA" id="ARBA00011895"/>
    </source>
</evidence>
<dbReference type="InterPro" id="IPR029057">
    <property type="entry name" value="PRTase-like"/>
</dbReference>
<comment type="cofactor">
    <cofactor evidence="1 15">
        <name>Mg(2+)</name>
        <dbReference type="ChEBI" id="CHEBI:18420"/>
    </cofactor>
</comment>
<gene>
    <name evidence="17" type="primary">hpt</name>
    <name evidence="17" type="ORF">GCM10023231_07420</name>
</gene>
<dbReference type="Pfam" id="PF00156">
    <property type="entry name" value="Pribosyltran"/>
    <property type="match status" value="1"/>
</dbReference>
<comment type="pathway">
    <text evidence="3 15">Purine metabolism; IMP biosynthesis via salvage pathway; IMP from hypoxanthine: step 1/1.</text>
</comment>
<dbReference type="CDD" id="cd06223">
    <property type="entry name" value="PRTases_typeI"/>
    <property type="match status" value="1"/>
</dbReference>
<dbReference type="PANTHER" id="PTHR43340">
    <property type="entry name" value="HYPOXANTHINE-GUANINE PHOSPHORIBOSYLTRANSFERASE"/>
    <property type="match status" value="1"/>
</dbReference>
<keyword evidence="8 15" id="KW-0808">Transferase</keyword>
<feature type="domain" description="Phosphoribosyltransferase" evidence="16">
    <location>
        <begin position="27"/>
        <end position="163"/>
    </location>
</feature>
<evidence type="ECO:0000256" key="6">
    <source>
        <dbReference type="ARBA" id="ARBA00022490"/>
    </source>
</evidence>
<evidence type="ECO:0000259" key="16">
    <source>
        <dbReference type="Pfam" id="PF00156"/>
    </source>
</evidence>
<protein>
    <recommendedName>
        <fullName evidence="5 15">Hypoxanthine phosphoribosyltransferase</fullName>
        <ecNumber evidence="5 15">2.4.2.8</ecNumber>
    </recommendedName>
</protein>
<evidence type="ECO:0000256" key="3">
    <source>
        <dbReference type="ARBA" id="ARBA00004669"/>
    </source>
</evidence>
<dbReference type="RefSeq" id="WP_345230366.1">
    <property type="nucleotide sequence ID" value="NZ_BAABIQ010000005.1"/>
</dbReference>
<keyword evidence="10 15" id="KW-0660">Purine salvage</keyword>
<dbReference type="EMBL" id="BAABIQ010000005">
    <property type="protein sequence ID" value="GAA4782295.1"/>
    <property type="molecule type" value="Genomic_DNA"/>
</dbReference>
<comment type="subcellular location">
    <subcellularLocation>
        <location evidence="2 15">Cytoplasm</location>
    </subcellularLocation>
</comment>
<accession>A0ABP9ALI6</accession>
<evidence type="ECO:0000256" key="8">
    <source>
        <dbReference type="ARBA" id="ARBA00022679"/>
    </source>
</evidence>
<evidence type="ECO:0000256" key="12">
    <source>
        <dbReference type="ARBA" id="ARBA00022842"/>
    </source>
</evidence>
<evidence type="ECO:0000256" key="13">
    <source>
        <dbReference type="ARBA" id="ARBA00048811"/>
    </source>
</evidence>
<evidence type="ECO:0000313" key="17">
    <source>
        <dbReference type="EMBL" id="GAA4782295.1"/>
    </source>
</evidence>
<comment type="catalytic activity">
    <reaction evidence="14">
        <text>IMP + diphosphate = hypoxanthine + 5-phospho-alpha-D-ribose 1-diphosphate</text>
        <dbReference type="Rhea" id="RHEA:17973"/>
        <dbReference type="ChEBI" id="CHEBI:17368"/>
        <dbReference type="ChEBI" id="CHEBI:33019"/>
        <dbReference type="ChEBI" id="CHEBI:58017"/>
        <dbReference type="ChEBI" id="CHEBI:58053"/>
        <dbReference type="EC" id="2.4.2.8"/>
    </reaction>
    <physiologicalReaction direction="right-to-left" evidence="14">
        <dbReference type="Rhea" id="RHEA:17975"/>
    </physiologicalReaction>
</comment>
<evidence type="ECO:0000256" key="4">
    <source>
        <dbReference type="ARBA" id="ARBA00008391"/>
    </source>
</evidence>
<dbReference type="SUPFAM" id="SSF53271">
    <property type="entry name" value="PRTase-like"/>
    <property type="match status" value="1"/>
</dbReference>